<evidence type="ECO:0000256" key="6">
    <source>
        <dbReference type="SAM" id="MobiDB-lite"/>
    </source>
</evidence>
<organism evidence="8 9">
    <name type="scientific">Marchantia polymorpha subsp. ruderalis</name>
    <dbReference type="NCBI Taxonomy" id="1480154"/>
    <lineage>
        <taxon>Eukaryota</taxon>
        <taxon>Viridiplantae</taxon>
        <taxon>Streptophyta</taxon>
        <taxon>Embryophyta</taxon>
        <taxon>Marchantiophyta</taxon>
        <taxon>Marchantiopsida</taxon>
        <taxon>Marchantiidae</taxon>
        <taxon>Marchantiales</taxon>
        <taxon>Marchantiaceae</taxon>
        <taxon>Marchantia</taxon>
    </lineage>
</organism>
<dbReference type="Proteomes" id="UP000077202">
    <property type="component" value="Unassembled WGS sequence"/>
</dbReference>
<reference evidence="8" key="1">
    <citation type="submission" date="2016-03" db="EMBL/GenBank/DDBJ databases">
        <title>Mechanisms controlling the formation of the plant cell surface in tip-growing cells are functionally conserved among land plants.</title>
        <authorList>
            <person name="Honkanen S."/>
            <person name="Jones V.A."/>
            <person name="Morieri G."/>
            <person name="Champion C."/>
            <person name="Hetherington A.J."/>
            <person name="Kelly S."/>
            <person name="Saint-Marcoux D."/>
            <person name="Proust H."/>
            <person name="Prescott H."/>
            <person name="Dolan L."/>
        </authorList>
    </citation>
    <scope>NUCLEOTIDE SEQUENCE [LARGE SCALE GENOMIC DNA]</scope>
    <source>
        <tissue evidence="8">Whole gametophyte</tissue>
    </source>
</reference>
<feature type="transmembrane region" description="Helical" evidence="7">
    <location>
        <begin position="76"/>
        <end position="98"/>
    </location>
</feature>
<dbReference type="AlphaFoldDB" id="A0A176VSZ4"/>
<feature type="transmembrane region" description="Helical" evidence="7">
    <location>
        <begin position="36"/>
        <end position="56"/>
    </location>
</feature>
<keyword evidence="5 7" id="KW-0472">Membrane</keyword>
<keyword evidence="9" id="KW-1185">Reference proteome</keyword>
<feature type="compositionally biased region" description="Polar residues" evidence="6">
    <location>
        <begin position="206"/>
        <end position="216"/>
    </location>
</feature>
<dbReference type="Pfam" id="PF09786">
    <property type="entry name" value="CytochromB561_N"/>
    <property type="match status" value="1"/>
</dbReference>
<feature type="region of interest" description="Disordered" evidence="6">
    <location>
        <begin position="287"/>
        <end position="307"/>
    </location>
</feature>
<dbReference type="PROSITE" id="PS01309">
    <property type="entry name" value="UPF0057"/>
    <property type="match status" value="1"/>
</dbReference>
<evidence type="ECO:0000313" key="9">
    <source>
        <dbReference type="Proteomes" id="UP000077202"/>
    </source>
</evidence>
<dbReference type="InterPro" id="IPR000612">
    <property type="entry name" value="PMP3"/>
</dbReference>
<evidence type="ECO:0000256" key="4">
    <source>
        <dbReference type="ARBA" id="ARBA00022989"/>
    </source>
</evidence>
<comment type="subcellular location">
    <subcellularLocation>
        <location evidence="1">Membrane</location>
    </subcellularLocation>
</comment>
<sequence>MALRAASPPPAGKFGVYENAAVASALSHQAIRRRPWHFPFILTLCCAACSAVWSIYSRSQALTDNLATLGISQSFAAASVQVALWIVIILFLMTLSALCKVLSVQSPQESHIGVSLRSSGTTTVIGSPISSFASPGSTGFKPLKSRDSPQEFSSATRQRPPRARQSPGQSQSPVLVPIHPSVLKSKPLSSPWSGLNGFTGPVKSPVQKTSASSAPSGSPFQATPFPAPPLPTTPASQLQNSPGSLSFWPNHRTRSGRLDFGKDELDSEKKLAEFLAEVDDKLADACGKSGGQATPSPTVQGVANGPSPSLALVPAPVASTPRTPMRALRMSPSAQKTGSPKKGEVEIPLPMSMEQALEVFKKLGIYPQIEQWRDSLRQWFSDMLLNPLVRKIDSSHLQAMAAAAQLGSTINVSQVGGLKQDTTSVPISADGSLQEWLTTMVPDEDSQLHQLRAHLLQARDGPVSVQQNSLFGLAPPQEKVYNPHIQACLDAVTEHQRLKALIKGEWVKGLLPQSSVRADYTAQRIRDLAEGTCVKAYEYIPNGEVYDKVSKRWTADLPSDAHLLLYLFCALLEHPQWMLHVDPTSYPSTQSGNNSLFVASLPHKERYPEKYIAIISGAPSILQAGATVLAVSKTSPPIFALYWDKKLQFSFQGRSALWDAILLLCYRIKVAHGGVPMHLLTVGKVNITMQIRVISLADTVQEAKRPHGLDNALSNQAWDPVRPCAIEAETMARASFIDVLLAIILPPLGVFLAFGCAVSDFTSSIVFSFQLDGMPTRMSFESKRGALSGGTPGADHEVDAGGVLDMSAADHLGRRTAPVYLFYNCKLLALTGSSSGVSNTNPMAMPANTRPLMTGTMVKISLPTVQVVLDRAEQLVAKLANFCSVLALSPKAMTLFSAFNPPKRLSLLAPALADVLFAACGAAVAPALVTNEHDALAATAAISHSLSVAQQTPTISVTFSDIKSNPAHTTREQDRLPSYSLMIDICKQPFPTPRAMLELTTQFATVTRADYTR</sequence>
<comment type="similarity">
    <text evidence="2">Belongs to the UPF0057 (PMP3) family.</text>
</comment>
<evidence type="ECO:0000256" key="5">
    <source>
        <dbReference type="ARBA" id="ARBA00023136"/>
    </source>
</evidence>
<evidence type="ECO:0000313" key="8">
    <source>
        <dbReference type="EMBL" id="OAE23462.1"/>
    </source>
</evidence>
<keyword evidence="4 7" id="KW-1133">Transmembrane helix</keyword>
<dbReference type="GO" id="GO:0016020">
    <property type="term" value="C:membrane"/>
    <property type="evidence" value="ECO:0007669"/>
    <property type="project" value="UniProtKB-SubCell"/>
</dbReference>
<keyword evidence="3 7" id="KW-0812">Transmembrane</keyword>
<protein>
    <submittedName>
        <fullName evidence="8">Uncharacterized protein</fullName>
    </submittedName>
</protein>
<dbReference type="PANTHER" id="PTHR21780:SF0">
    <property type="entry name" value="TRANSMEMBRANE PROTEIN 209"/>
    <property type="match status" value="1"/>
</dbReference>
<feature type="compositionally biased region" description="Polar residues" evidence="6">
    <location>
        <begin position="128"/>
        <end position="137"/>
    </location>
</feature>
<comment type="caution">
    <text evidence="8">The sequence shown here is derived from an EMBL/GenBank/DDBJ whole genome shotgun (WGS) entry which is preliminary data.</text>
</comment>
<feature type="compositionally biased region" description="Polar residues" evidence="6">
    <location>
        <begin position="291"/>
        <end position="301"/>
    </location>
</feature>
<name>A0A176VSZ4_MARPO</name>
<gene>
    <name evidence="8" type="ORF">AXG93_285s1190</name>
</gene>
<proteinExistence type="inferred from homology"/>
<feature type="region of interest" description="Disordered" evidence="6">
    <location>
        <begin position="188"/>
        <end position="250"/>
    </location>
</feature>
<evidence type="ECO:0000256" key="7">
    <source>
        <dbReference type="SAM" id="Phobius"/>
    </source>
</evidence>
<evidence type="ECO:0000256" key="1">
    <source>
        <dbReference type="ARBA" id="ARBA00004370"/>
    </source>
</evidence>
<feature type="region of interest" description="Disordered" evidence="6">
    <location>
        <begin position="128"/>
        <end position="175"/>
    </location>
</feature>
<dbReference type="PANTHER" id="PTHR21780">
    <property type="entry name" value="TRANSMEMBRANE PROTEIN 209"/>
    <property type="match status" value="1"/>
</dbReference>
<dbReference type="InterPro" id="IPR019176">
    <property type="entry name" value="Cytochrome_B561-rel"/>
</dbReference>
<evidence type="ECO:0000256" key="2">
    <source>
        <dbReference type="ARBA" id="ARBA00009530"/>
    </source>
</evidence>
<evidence type="ECO:0000256" key="3">
    <source>
        <dbReference type="ARBA" id="ARBA00022692"/>
    </source>
</evidence>
<accession>A0A176VSZ4</accession>
<dbReference type="EMBL" id="LVLJ01002837">
    <property type="protein sequence ID" value="OAE23462.1"/>
    <property type="molecule type" value="Genomic_DNA"/>
</dbReference>